<dbReference type="OrthoDB" id="17861at2157"/>
<sequence>MSRYRNVALFLFLAAIWGSAFMAIKAGVEFIPPVLFAALRYDIAGVLMLGYAVVAVDDWYPTTRAGWTEVVIGGVFMIAAYHALLFVGETGPVSSAAAAVLVALSPVLTTAFARLLLPEEPVTATTWLGMGVALVGVAVLMNPDPERLLTDAVVSKSLVFGAAAAFALGSVLTRRVNGDLRIETMEAWSMLLGAGLMHAVSVAMPSESFAMIEWNATAILALAYLAVVASAVGFLVYFDLLDRLGPVEINMVSYVAPVFAALSGWLVLDEALTLYTVVGFLVIFAGFVVVKRRAVAREIGLLNTG</sequence>
<dbReference type="PANTHER" id="PTHR32322:SF2">
    <property type="entry name" value="EAMA DOMAIN-CONTAINING PROTEIN"/>
    <property type="match status" value="1"/>
</dbReference>
<dbReference type="Pfam" id="PF00892">
    <property type="entry name" value="EamA"/>
    <property type="match status" value="2"/>
</dbReference>
<feature type="transmembrane region" description="Helical" evidence="5">
    <location>
        <begin position="153"/>
        <end position="173"/>
    </location>
</feature>
<dbReference type="InterPro" id="IPR000620">
    <property type="entry name" value="EamA_dom"/>
</dbReference>
<evidence type="ECO:0000256" key="1">
    <source>
        <dbReference type="ARBA" id="ARBA00004141"/>
    </source>
</evidence>
<feature type="transmembrane region" description="Helical" evidence="5">
    <location>
        <begin position="249"/>
        <end position="266"/>
    </location>
</feature>
<gene>
    <name evidence="7" type="ORF">SAMN05192554_11761</name>
</gene>
<evidence type="ECO:0000256" key="2">
    <source>
        <dbReference type="ARBA" id="ARBA00022692"/>
    </source>
</evidence>
<feature type="transmembrane region" description="Helical" evidence="5">
    <location>
        <begin position="216"/>
        <end position="237"/>
    </location>
</feature>
<dbReference type="InterPro" id="IPR037185">
    <property type="entry name" value="EmrE-like"/>
</dbReference>
<dbReference type="EMBL" id="FNIA01000017">
    <property type="protein sequence ID" value="SDN15304.1"/>
    <property type="molecule type" value="Genomic_DNA"/>
</dbReference>
<feature type="transmembrane region" description="Helical" evidence="5">
    <location>
        <begin position="33"/>
        <end position="54"/>
    </location>
</feature>
<feature type="transmembrane region" description="Helical" evidence="5">
    <location>
        <begin position="272"/>
        <end position="290"/>
    </location>
</feature>
<feature type="transmembrane region" description="Helical" evidence="5">
    <location>
        <begin position="124"/>
        <end position="141"/>
    </location>
</feature>
<dbReference type="RefSeq" id="WP_089734972.1">
    <property type="nucleotide sequence ID" value="NZ_FNIA01000017.1"/>
</dbReference>
<comment type="subcellular location">
    <subcellularLocation>
        <location evidence="1">Membrane</location>
        <topology evidence="1">Multi-pass membrane protein</topology>
    </subcellularLocation>
</comment>
<evidence type="ECO:0000313" key="8">
    <source>
        <dbReference type="Proteomes" id="UP000199370"/>
    </source>
</evidence>
<keyword evidence="2 5" id="KW-0812">Transmembrane</keyword>
<keyword evidence="8" id="KW-1185">Reference proteome</keyword>
<reference evidence="7 8" key="1">
    <citation type="submission" date="2016-10" db="EMBL/GenBank/DDBJ databases">
        <authorList>
            <person name="de Groot N.N."/>
        </authorList>
    </citation>
    <scope>NUCLEOTIDE SEQUENCE [LARGE SCALE GENOMIC DNA]</scope>
    <source>
        <strain evidence="8">EB21,IBRC-M 10013,KCTC 4048</strain>
    </source>
</reference>
<dbReference type="AlphaFoldDB" id="A0A1G9Z1X3"/>
<dbReference type="Gene3D" id="1.10.3730.20">
    <property type="match status" value="2"/>
</dbReference>
<dbReference type="InterPro" id="IPR050638">
    <property type="entry name" value="AA-Vitamin_Transporters"/>
</dbReference>
<feature type="transmembrane region" description="Helical" evidence="5">
    <location>
        <begin position="96"/>
        <end position="117"/>
    </location>
</feature>
<keyword evidence="3 5" id="KW-1133">Transmembrane helix</keyword>
<organism evidence="7 8">
    <name type="scientific">Haloarchaeobius iranensis</name>
    <dbReference type="NCBI Taxonomy" id="996166"/>
    <lineage>
        <taxon>Archaea</taxon>
        <taxon>Methanobacteriati</taxon>
        <taxon>Methanobacteriota</taxon>
        <taxon>Stenosarchaea group</taxon>
        <taxon>Halobacteria</taxon>
        <taxon>Halobacteriales</taxon>
        <taxon>Halorubellaceae</taxon>
        <taxon>Haloarchaeobius</taxon>
    </lineage>
</organism>
<evidence type="ECO:0000256" key="5">
    <source>
        <dbReference type="SAM" id="Phobius"/>
    </source>
</evidence>
<feature type="domain" description="EamA" evidence="6">
    <location>
        <begin position="158"/>
        <end position="290"/>
    </location>
</feature>
<evidence type="ECO:0000256" key="4">
    <source>
        <dbReference type="ARBA" id="ARBA00023136"/>
    </source>
</evidence>
<dbReference type="STRING" id="996166.SAMN05192554_11761"/>
<proteinExistence type="predicted"/>
<dbReference type="Proteomes" id="UP000199370">
    <property type="component" value="Unassembled WGS sequence"/>
</dbReference>
<name>A0A1G9Z1X3_9EURY</name>
<keyword evidence="4 5" id="KW-0472">Membrane</keyword>
<protein>
    <submittedName>
        <fullName evidence="7">Permease of the drug/metabolite transporter (DMT) superfamily</fullName>
    </submittedName>
</protein>
<feature type="domain" description="EamA" evidence="6">
    <location>
        <begin position="8"/>
        <end position="141"/>
    </location>
</feature>
<evidence type="ECO:0000256" key="3">
    <source>
        <dbReference type="ARBA" id="ARBA00022989"/>
    </source>
</evidence>
<feature type="transmembrane region" description="Helical" evidence="5">
    <location>
        <begin position="66"/>
        <end position="84"/>
    </location>
</feature>
<dbReference type="PANTHER" id="PTHR32322">
    <property type="entry name" value="INNER MEMBRANE TRANSPORTER"/>
    <property type="match status" value="1"/>
</dbReference>
<feature type="transmembrane region" description="Helical" evidence="5">
    <location>
        <begin position="185"/>
        <end position="204"/>
    </location>
</feature>
<accession>A0A1G9Z1X3</accession>
<dbReference type="GO" id="GO:0016020">
    <property type="term" value="C:membrane"/>
    <property type="evidence" value="ECO:0007669"/>
    <property type="project" value="UniProtKB-SubCell"/>
</dbReference>
<dbReference type="SUPFAM" id="SSF103481">
    <property type="entry name" value="Multidrug resistance efflux transporter EmrE"/>
    <property type="match status" value="2"/>
</dbReference>
<evidence type="ECO:0000259" key="6">
    <source>
        <dbReference type="Pfam" id="PF00892"/>
    </source>
</evidence>
<evidence type="ECO:0000313" key="7">
    <source>
        <dbReference type="EMBL" id="SDN15304.1"/>
    </source>
</evidence>